<feature type="domain" description="Ubiquitin-activating enzyme E1 FCCH" evidence="1">
    <location>
        <begin position="147"/>
        <end position="200"/>
    </location>
</feature>
<dbReference type="InterPro" id="IPR042302">
    <property type="entry name" value="E1_FCCH_sf"/>
</dbReference>
<dbReference type="SUPFAM" id="SSF53300">
    <property type="entry name" value="vWA-like"/>
    <property type="match status" value="1"/>
</dbReference>
<dbReference type="AlphaFoldDB" id="A0A6M1SJP3"/>
<reference evidence="2 3" key="2">
    <citation type="submission" date="2020-03" db="EMBL/GenBank/DDBJ databases">
        <title>Devosia chinhatensis sp. nov., isolated from a hexachlorocyclohexane (HCH) dump site in India.</title>
        <authorList>
            <person name="Kumar M."/>
            <person name="Lal R."/>
        </authorList>
    </citation>
    <scope>NUCLEOTIDE SEQUENCE [LARGE SCALE GENOMIC DNA]</scope>
    <source>
        <strain evidence="2 3">H239</strain>
    </source>
</reference>
<keyword evidence="3" id="KW-1185">Reference proteome</keyword>
<dbReference type="InterPro" id="IPR023366">
    <property type="entry name" value="ATP_synth_asu-like_sf"/>
</dbReference>
<dbReference type="InterPro" id="IPR036465">
    <property type="entry name" value="vWFA_dom_sf"/>
</dbReference>
<organism evidence="2 3">
    <name type="scientific">Devosia aurantiaca</name>
    <dbReference type="NCBI Taxonomy" id="2714858"/>
    <lineage>
        <taxon>Bacteria</taxon>
        <taxon>Pseudomonadati</taxon>
        <taxon>Pseudomonadota</taxon>
        <taxon>Alphaproteobacteria</taxon>
        <taxon>Hyphomicrobiales</taxon>
        <taxon>Devosiaceae</taxon>
        <taxon>Devosia</taxon>
    </lineage>
</organism>
<evidence type="ECO:0000313" key="3">
    <source>
        <dbReference type="Proteomes" id="UP000474802"/>
    </source>
</evidence>
<protein>
    <submittedName>
        <fullName evidence="2">Pilus assembly protein TadG</fullName>
    </submittedName>
</protein>
<gene>
    <name evidence="2" type="ORF">G5575_06495</name>
</gene>
<dbReference type="Gene3D" id="2.40.30.180">
    <property type="entry name" value="Ubiquitin-activating enzyme E1, FCCH domain"/>
    <property type="match status" value="1"/>
</dbReference>
<sequence>MSVKVDRITIEPESGRLLLGGQFVLPTSFVSLVGVNQLSASFTSEAMQGSVNMEVSLALDITGSMKGTRITDLQKASYELIDTILANNSGDTTAKIALVPYAQSVNAGAYAETLRGPIRQQRTIQAINWSTGTAKVITSIERTNLATVNAVNHGFQVNDWVYISNVVGMTQVNSKAFKVSSIAAGSFTLTGVNATSYTRGTGGTVIKCLAANCDPVITSNGHGYAEGEQIIITGALGLTDLNNKTFNISSVTANSFVLANATFNRLNLYIANSGRFYCDWQTAAVGCTQYTFTNVNGASRTNAVTSCVTDRIAPINDRKPSTTFASRNYPEPNNGCIANSVVPLTSDAGVLDAAIGDLEASGSTAGALGILWSWYMLAPNFGEVWPASRPAPYNEDDLLKAVIIMTDGEFNTVHCNGVVARNSTSGSSIYSYGNADYINCAAPNGDAYTQARAYCNAMKSGTGIVVYTVGFGISKGSTAANLLETCATSTANAFLAENGADLITAFRQIARNISALRLTL</sequence>
<accession>A0A6M1SJP3</accession>
<name>A0A6M1SJP3_9HYPH</name>
<proteinExistence type="predicted"/>
<reference evidence="2 3" key="1">
    <citation type="submission" date="2020-02" db="EMBL/GenBank/DDBJ databases">
        <authorList>
            <person name="Khan S.A."/>
            <person name="Jeon C.O."/>
            <person name="Chun B.H."/>
        </authorList>
    </citation>
    <scope>NUCLEOTIDE SEQUENCE [LARGE SCALE GENOMIC DNA]</scope>
    <source>
        <strain evidence="2 3">H239</strain>
    </source>
</reference>
<dbReference type="EMBL" id="JAALFG010000001">
    <property type="protein sequence ID" value="NGP17360.1"/>
    <property type="molecule type" value="Genomic_DNA"/>
</dbReference>
<evidence type="ECO:0000313" key="2">
    <source>
        <dbReference type="EMBL" id="NGP17360.1"/>
    </source>
</evidence>
<dbReference type="InterPro" id="IPR032418">
    <property type="entry name" value="E1_FCCH"/>
</dbReference>
<dbReference type="Gene3D" id="3.40.50.410">
    <property type="entry name" value="von Willebrand factor, type A domain"/>
    <property type="match status" value="1"/>
</dbReference>
<dbReference type="Gene3D" id="2.40.30.20">
    <property type="match status" value="1"/>
</dbReference>
<dbReference type="Proteomes" id="UP000474802">
    <property type="component" value="Unassembled WGS sequence"/>
</dbReference>
<dbReference type="Pfam" id="PF16190">
    <property type="entry name" value="E1_FCCH"/>
    <property type="match status" value="1"/>
</dbReference>
<dbReference type="RefSeq" id="WP_164533552.1">
    <property type="nucleotide sequence ID" value="NZ_JAALFG010000001.1"/>
</dbReference>
<evidence type="ECO:0000259" key="1">
    <source>
        <dbReference type="Pfam" id="PF16190"/>
    </source>
</evidence>
<comment type="caution">
    <text evidence="2">The sequence shown here is derived from an EMBL/GenBank/DDBJ whole genome shotgun (WGS) entry which is preliminary data.</text>
</comment>